<dbReference type="Proteomes" id="UP001519460">
    <property type="component" value="Unassembled WGS sequence"/>
</dbReference>
<sequence>MKLLSLLLVVVCFAYTLAAGEQEKELSKEETEQTEAIFKWEVGYRYGRGYYYEEPARGAAFEVYDAPSFKGAYRYSTGGYRAGVSVSKGVPFSRFFASFRPLRAVRTDDDVFVRSYVRFGSPDDCMADFRQLRLIKVRTVTTAAVDGYAALDGAGWRGSRGYVAGVQRDTTFTAASAGSYGLLGGLRLGGYRGFAGAAREKVVGYVGYMEDFPYQVSVLRSGCRLAEFPGFHDCIVFTGATYPYTRSIRKFVYVDRKYAAAVSGFSGYH</sequence>
<name>A0ABD0LTI8_9CAEN</name>
<feature type="signal peptide" evidence="1">
    <location>
        <begin position="1"/>
        <end position="18"/>
    </location>
</feature>
<accession>A0ABD0LTI8</accession>
<dbReference type="AlphaFoldDB" id="A0ABD0LTI8"/>
<gene>
    <name evidence="2" type="ORF">BaRGS_00006225</name>
</gene>
<keyword evidence="1" id="KW-0732">Signal</keyword>
<comment type="caution">
    <text evidence="2">The sequence shown here is derived from an EMBL/GenBank/DDBJ whole genome shotgun (WGS) entry which is preliminary data.</text>
</comment>
<evidence type="ECO:0000313" key="3">
    <source>
        <dbReference type="Proteomes" id="UP001519460"/>
    </source>
</evidence>
<reference evidence="2 3" key="1">
    <citation type="journal article" date="2023" name="Sci. Data">
        <title>Genome assembly of the Korean intertidal mud-creeper Batillaria attramentaria.</title>
        <authorList>
            <person name="Patra A.K."/>
            <person name="Ho P.T."/>
            <person name="Jun S."/>
            <person name="Lee S.J."/>
            <person name="Kim Y."/>
            <person name="Won Y.J."/>
        </authorList>
    </citation>
    <scope>NUCLEOTIDE SEQUENCE [LARGE SCALE GENOMIC DNA]</scope>
    <source>
        <strain evidence="2">Wonlab-2016</strain>
    </source>
</reference>
<organism evidence="2 3">
    <name type="scientific">Batillaria attramentaria</name>
    <dbReference type="NCBI Taxonomy" id="370345"/>
    <lineage>
        <taxon>Eukaryota</taxon>
        <taxon>Metazoa</taxon>
        <taxon>Spiralia</taxon>
        <taxon>Lophotrochozoa</taxon>
        <taxon>Mollusca</taxon>
        <taxon>Gastropoda</taxon>
        <taxon>Caenogastropoda</taxon>
        <taxon>Sorbeoconcha</taxon>
        <taxon>Cerithioidea</taxon>
        <taxon>Batillariidae</taxon>
        <taxon>Batillaria</taxon>
    </lineage>
</organism>
<keyword evidence="3" id="KW-1185">Reference proteome</keyword>
<protein>
    <submittedName>
        <fullName evidence="2">Uncharacterized protein</fullName>
    </submittedName>
</protein>
<feature type="chain" id="PRO_5044768723" evidence="1">
    <location>
        <begin position="19"/>
        <end position="269"/>
    </location>
</feature>
<dbReference type="EMBL" id="JACVVK020000025">
    <property type="protein sequence ID" value="KAK7502650.1"/>
    <property type="molecule type" value="Genomic_DNA"/>
</dbReference>
<evidence type="ECO:0000256" key="1">
    <source>
        <dbReference type="SAM" id="SignalP"/>
    </source>
</evidence>
<proteinExistence type="predicted"/>
<evidence type="ECO:0000313" key="2">
    <source>
        <dbReference type="EMBL" id="KAK7502650.1"/>
    </source>
</evidence>